<feature type="compositionally biased region" description="Low complexity" evidence="1">
    <location>
        <begin position="234"/>
        <end position="302"/>
    </location>
</feature>
<protein>
    <recommendedName>
        <fullName evidence="5">Gram-positive cocci surface proteins LPxTG domain-containing protein</fullName>
    </recommendedName>
</protein>
<evidence type="ECO:0000313" key="3">
    <source>
        <dbReference type="EMBL" id="MFB9690706.1"/>
    </source>
</evidence>
<keyword evidence="2" id="KW-0812">Transmembrane</keyword>
<accession>A0ABV5UJV9</accession>
<organism evidence="3 4">
    <name type="scientific">Amycolatopsis plumensis</name>
    <dbReference type="NCBI Taxonomy" id="236508"/>
    <lineage>
        <taxon>Bacteria</taxon>
        <taxon>Bacillati</taxon>
        <taxon>Actinomycetota</taxon>
        <taxon>Actinomycetes</taxon>
        <taxon>Pseudonocardiales</taxon>
        <taxon>Pseudonocardiaceae</taxon>
        <taxon>Amycolatopsis</taxon>
    </lineage>
</organism>
<keyword evidence="2" id="KW-0472">Membrane</keyword>
<reference evidence="3 4" key="1">
    <citation type="submission" date="2024-09" db="EMBL/GenBank/DDBJ databases">
        <authorList>
            <person name="Sun Q."/>
            <person name="Mori K."/>
        </authorList>
    </citation>
    <scope>NUCLEOTIDE SEQUENCE [LARGE SCALE GENOMIC DNA]</scope>
    <source>
        <strain evidence="3 4">JCM 13852</strain>
    </source>
</reference>
<evidence type="ECO:0008006" key="5">
    <source>
        <dbReference type="Google" id="ProtNLM"/>
    </source>
</evidence>
<keyword evidence="2" id="KW-1133">Transmembrane helix</keyword>
<comment type="caution">
    <text evidence="3">The sequence shown here is derived from an EMBL/GenBank/DDBJ whole genome shotgun (WGS) entry which is preliminary data.</text>
</comment>
<evidence type="ECO:0000256" key="2">
    <source>
        <dbReference type="SAM" id="Phobius"/>
    </source>
</evidence>
<dbReference type="RefSeq" id="WP_378206536.1">
    <property type="nucleotide sequence ID" value="NZ_JBHMBK010000058.1"/>
</dbReference>
<evidence type="ECO:0000256" key="1">
    <source>
        <dbReference type="SAM" id="MobiDB-lite"/>
    </source>
</evidence>
<dbReference type="EMBL" id="JBHMBK010000058">
    <property type="protein sequence ID" value="MFB9690706.1"/>
    <property type="molecule type" value="Genomic_DNA"/>
</dbReference>
<feature type="region of interest" description="Disordered" evidence="1">
    <location>
        <begin position="230"/>
        <end position="306"/>
    </location>
</feature>
<dbReference type="Proteomes" id="UP001589535">
    <property type="component" value="Unassembled WGS sequence"/>
</dbReference>
<keyword evidence="4" id="KW-1185">Reference proteome</keyword>
<evidence type="ECO:0000313" key="4">
    <source>
        <dbReference type="Proteomes" id="UP001589535"/>
    </source>
</evidence>
<feature type="transmembrane region" description="Helical" evidence="2">
    <location>
        <begin position="312"/>
        <end position="333"/>
    </location>
</feature>
<gene>
    <name evidence="3" type="ORF">ACFFTO_41605</name>
</gene>
<sequence>MTGLAVSAGVVTLAFAGPVGPLGARSAAPASATLVQLTESPVDVLGLDAYTGRYGVAESAGAGEADNGDFSDPDGMLRRIGLATRQARTAADPAKNWAQAQLTSLEVKIGRKPFLKVASLDSYAECVPPPVGPWALAYNRTDSGVIQVLGHLVRPGRTEVSVTGAELGAAGIGKSTLSVVVTPFQDPAAQSRQGYARAGLDIVVTAVLKDKDGKPVYDGPVMSLRLGEVEAQCTSRPPTSSTTSATSTSSVTSATSTTSVTSATSTAGSPSSATISMTTGSSGATTTPAGAASSPPTGRPAGRLPGTGIGALPAQAVVLLVLLGTGLLLLASVRKRDSR</sequence>
<proteinExistence type="predicted"/>
<name>A0ABV5UJV9_9PSEU</name>